<accession>A0A6A3AER0</accession>
<comment type="caution">
    <text evidence="5">The sequence shown here is derived from an EMBL/GenBank/DDBJ whole genome shotgun (WGS) entry which is preliminary data.</text>
</comment>
<dbReference type="PANTHER" id="PTHR21569:SF1">
    <property type="entry name" value="SMALL RIBOSOMAL SUBUNIT PROTEIN US9M"/>
    <property type="match status" value="1"/>
</dbReference>
<dbReference type="NCBIfam" id="NF001099">
    <property type="entry name" value="PRK00132.1"/>
    <property type="match status" value="1"/>
</dbReference>
<evidence type="ECO:0000256" key="2">
    <source>
        <dbReference type="ARBA" id="ARBA00022980"/>
    </source>
</evidence>
<dbReference type="Pfam" id="PF00380">
    <property type="entry name" value="Ribosomal_S9"/>
    <property type="match status" value="1"/>
</dbReference>
<dbReference type="Proteomes" id="UP000436088">
    <property type="component" value="Unassembled WGS sequence"/>
</dbReference>
<keyword evidence="3 4" id="KW-0687">Ribonucleoprotein</keyword>
<evidence type="ECO:0000313" key="5">
    <source>
        <dbReference type="EMBL" id="KAE8701675.1"/>
    </source>
</evidence>
<gene>
    <name evidence="5" type="ORF">F3Y22_tig00110528pilonHSYRG00379</name>
</gene>
<dbReference type="PANTHER" id="PTHR21569">
    <property type="entry name" value="RIBOSOMAL PROTEIN S9"/>
    <property type="match status" value="1"/>
</dbReference>
<proteinExistence type="inferred from homology"/>
<reference evidence="5" key="1">
    <citation type="submission" date="2019-09" db="EMBL/GenBank/DDBJ databases">
        <title>Draft genome information of white flower Hibiscus syriacus.</title>
        <authorList>
            <person name="Kim Y.-M."/>
        </authorList>
    </citation>
    <scope>NUCLEOTIDE SEQUENCE [LARGE SCALE GENOMIC DNA]</scope>
    <source>
        <strain evidence="5">YM2019G1</strain>
    </source>
</reference>
<comment type="similarity">
    <text evidence="1 4">Belongs to the universal ribosomal protein uS9 family.</text>
</comment>
<dbReference type="GO" id="GO:0006412">
    <property type="term" value="P:translation"/>
    <property type="evidence" value="ECO:0007669"/>
    <property type="project" value="InterPro"/>
</dbReference>
<dbReference type="PROSITE" id="PS00360">
    <property type="entry name" value="RIBOSOMAL_S9"/>
    <property type="match status" value="1"/>
</dbReference>
<dbReference type="Gene3D" id="3.30.230.10">
    <property type="match status" value="1"/>
</dbReference>
<dbReference type="InterPro" id="IPR020574">
    <property type="entry name" value="Ribosomal_uS9_CS"/>
</dbReference>
<dbReference type="GO" id="GO:0022627">
    <property type="term" value="C:cytosolic small ribosomal subunit"/>
    <property type="evidence" value="ECO:0007669"/>
    <property type="project" value="TreeGrafter"/>
</dbReference>
<dbReference type="AlphaFoldDB" id="A0A6A3AER0"/>
<evidence type="ECO:0000256" key="1">
    <source>
        <dbReference type="ARBA" id="ARBA00005251"/>
    </source>
</evidence>
<keyword evidence="2 4" id="KW-0689">Ribosomal protein</keyword>
<name>A0A6A3AER0_HIBSY</name>
<dbReference type="EMBL" id="VEPZ02001019">
    <property type="protein sequence ID" value="KAE8701675.1"/>
    <property type="molecule type" value="Genomic_DNA"/>
</dbReference>
<evidence type="ECO:0000313" key="6">
    <source>
        <dbReference type="Proteomes" id="UP000436088"/>
    </source>
</evidence>
<evidence type="ECO:0000256" key="4">
    <source>
        <dbReference type="RuleBase" id="RU003815"/>
    </source>
</evidence>
<organism evidence="5 6">
    <name type="scientific">Hibiscus syriacus</name>
    <name type="common">Rose of Sharon</name>
    <dbReference type="NCBI Taxonomy" id="106335"/>
    <lineage>
        <taxon>Eukaryota</taxon>
        <taxon>Viridiplantae</taxon>
        <taxon>Streptophyta</taxon>
        <taxon>Embryophyta</taxon>
        <taxon>Tracheophyta</taxon>
        <taxon>Spermatophyta</taxon>
        <taxon>Magnoliopsida</taxon>
        <taxon>eudicotyledons</taxon>
        <taxon>Gunneridae</taxon>
        <taxon>Pentapetalae</taxon>
        <taxon>rosids</taxon>
        <taxon>malvids</taxon>
        <taxon>Malvales</taxon>
        <taxon>Malvaceae</taxon>
        <taxon>Malvoideae</taxon>
        <taxon>Hibiscus</taxon>
    </lineage>
</organism>
<evidence type="ECO:0000256" key="3">
    <source>
        <dbReference type="ARBA" id="ARBA00023274"/>
    </source>
</evidence>
<dbReference type="InterPro" id="IPR020568">
    <property type="entry name" value="Ribosomal_Su5_D2-typ_SF"/>
</dbReference>
<keyword evidence="6" id="KW-1185">Reference proteome</keyword>
<dbReference type="HAMAP" id="MF_00532_B">
    <property type="entry name" value="Ribosomal_uS9_B"/>
    <property type="match status" value="1"/>
</dbReference>
<dbReference type="InterPro" id="IPR000754">
    <property type="entry name" value="Ribosomal_uS9"/>
</dbReference>
<dbReference type="InterPro" id="IPR023035">
    <property type="entry name" value="Ribosomal_uS9_bac/plastid"/>
</dbReference>
<dbReference type="GO" id="GO:0003723">
    <property type="term" value="F:RNA binding"/>
    <property type="evidence" value="ECO:0007669"/>
    <property type="project" value="TreeGrafter"/>
</dbReference>
<protein>
    <submittedName>
        <fullName evidence="5">30S ribosomal protein S9</fullName>
    </submittedName>
</protein>
<dbReference type="FunFam" id="3.30.230.10:FF:000034">
    <property type="entry name" value="30S ribosomal protein S9"/>
    <property type="match status" value="1"/>
</dbReference>
<sequence>MLDSLIALKDLEGVDGLPPLSVIEDMRYEKNTRKSTRAEIERLKLEEIAKERVRQVDDKGRAYGTGRRKYSIARVWVQPGDGKFIINEKEFDVYFPMLDHRAALLRPFSETKTLGLWDIKCTVKGGGISGQVGAIQLGISRALQNFEPELRPPLRAAGFLTRDSRVVERKKPGKAKARKSFQWVKR</sequence>
<dbReference type="SUPFAM" id="SSF54211">
    <property type="entry name" value="Ribosomal protein S5 domain 2-like"/>
    <property type="match status" value="1"/>
</dbReference>
<dbReference type="GO" id="GO:0003735">
    <property type="term" value="F:structural constituent of ribosome"/>
    <property type="evidence" value="ECO:0007669"/>
    <property type="project" value="InterPro"/>
</dbReference>
<dbReference type="InterPro" id="IPR014721">
    <property type="entry name" value="Ribsml_uS5_D2-typ_fold_subgr"/>
</dbReference>